<evidence type="ECO:0000313" key="3">
    <source>
        <dbReference type="EMBL" id="KAA8496718.1"/>
    </source>
</evidence>
<dbReference type="AlphaFoldDB" id="A0A5J4Z046"/>
<dbReference type="InterPro" id="IPR040346">
    <property type="entry name" value="GEX1/Brambleberry"/>
</dbReference>
<dbReference type="PANTHER" id="PTHR33538">
    <property type="entry name" value="PROTEIN GAMETE EXPRESSED 1"/>
    <property type="match status" value="1"/>
</dbReference>
<reference evidence="4" key="1">
    <citation type="journal article" date="2019" name="Nat. Commun.">
        <title>Expansion of phycobilisome linker gene families in mesophilic red algae.</title>
        <authorList>
            <person name="Lee J."/>
            <person name="Kim D."/>
            <person name="Bhattacharya D."/>
            <person name="Yoon H.S."/>
        </authorList>
    </citation>
    <scope>NUCLEOTIDE SEQUENCE [LARGE SCALE GENOMIC DNA]</scope>
    <source>
        <strain evidence="4">CCMP 1328</strain>
    </source>
</reference>
<name>A0A5J4Z046_PORPP</name>
<dbReference type="EMBL" id="VRMN01000002">
    <property type="protein sequence ID" value="KAA8496718.1"/>
    <property type="molecule type" value="Genomic_DNA"/>
</dbReference>
<feature type="region of interest" description="Disordered" evidence="1">
    <location>
        <begin position="289"/>
        <end position="309"/>
    </location>
</feature>
<evidence type="ECO:0000256" key="1">
    <source>
        <dbReference type="SAM" id="MobiDB-lite"/>
    </source>
</evidence>
<keyword evidence="4" id="KW-1185">Reference proteome</keyword>
<proteinExistence type="predicted"/>
<feature type="signal peptide" evidence="2">
    <location>
        <begin position="1"/>
        <end position="24"/>
    </location>
</feature>
<accession>A0A5J4Z046</accession>
<protein>
    <submittedName>
        <fullName evidence="3">Uncharacterized protein</fullName>
    </submittedName>
</protein>
<keyword evidence="2" id="KW-0732">Signal</keyword>
<dbReference type="OrthoDB" id="5978806at2759"/>
<evidence type="ECO:0000256" key="2">
    <source>
        <dbReference type="SAM" id="SignalP"/>
    </source>
</evidence>
<organism evidence="3 4">
    <name type="scientific">Porphyridium purpureum</name>
    <name type="common">Red alga</name>
    <name type="synonym">Porphyridium cruentum</name>
    <dbReference type="NCBI Taxonomy" id="35688"/>
    <lineage>
        <taxon>Eukaryota</taxon>
        <taxon>Rhodophyta</taxon>
        <taxon>Bangiophyceae</taxon>
        <taxon>Porphyridiales</taxon>
        <taxon>Porphyridiaceae</taxon>
        <taxon>Porphyridium</taxon>
    </lineage>
</organism>
<feature type="chain" id="PRO_5023935903" evidence="2">
    <location>
        <begin position="25"/>
        <end position="309"/>
    </location>
</feature>
<comment type="caution">
    <text evidence="3">The sequence shown here is derived from an EMBL/GenBank/DDBJ whole genome shotgun (WGS) entry which is preliminary data.</text>
</comment>
<sequence length="309" mass="34582">MGASSAFFGCSLVAWFLSNTLVVALSRHDESEFDVLSHLSTIESYKQSALDLLGTASSLDSQYTSCYVDAVDRYATSGCTQLSEDSMGRLALQLAECHLRESHRKIWSCKNDAALHKCTSRMSAEQFQVFSLFLTHTPGLCSLIRGNMQLLHVQESWTKLLEATMHAADWLKEQNFVSEQLLEVNNRLLSSHARLLDAEQRMSTSLELMETSVHAQKLFFDRQSERLQASVDEARRCAVSFAATFRNVSQVLACVWFAVFAPVWINVCEARRGVLAEIIARRLNVPVTTRPSGHGGQHRKLSIQSHGKP</sequence>
<dbReference type="PANTHER" id="PTHR33538:SF2">
    <property type="entry name" value="PROTEIN GAMETE EXPRESSED 1"/>
    <property type="match status" value="1"/>
</dbReference>
<dbReference type="Proteomes" id="UP000324585">
    <property type="component" value="Unassembled WGS sequence"/>
</dbReference>
<gene>
    <name evidence="3" type="ORF">FVE85_0447</name>
</gene>
<evidence type="ECO:0000313" key="4">
    <source>
        <dbReference type="Proteomes" id="UP000324585"/>
    </source>
</evidence>
<feature type="compositionally biased region" description="Basic residues" evidence="1">
    <location>
        <begin position="296"/>
        <end position="309"/>
    </location>
</feature>